<proteinExistence type="predicted"/>
<dbReference type="EMBL" id="JANPWB010000013">
    <property type="protein sequence ID" value="KAJ1108128.1"/>
    <property type="molecule type" value="Genomic_DNA"/>
</dbReference>
<evidence type="ECO:0000313" key="2">
    <source>
        <dbReference type="EMBL" id="KAJ1108128.1"/>
    </source>
</evidence>
<comment type="caution">
    <text evidence="2">The sequence shown here is derived from an EMBL/GenBank/DDBJ whole genome shotgun (WGS) entry which is preliminary data.</text>
</comment>
<organism evidence="2 3">
    <name type="scientific">Pleurodeles waltl</name>
    <name type="common">Iberian ribbed newt</name>
    <dbReference type="NCBI Taxonomy" id="8319"/>
    <lineage>
        <taxon>Eukaryota</taxon>
        <taxon>Metazoa</taxon>
        <taxon>Chordata</taxon>
        <taxon>Craniata</taxon>
        <taxon>Vertebrata</taxon>
        <taxon>Euteleostomi</taxon>
        <taxon>Amphibia</taxon>
        <taxon>Batrachia</taxon>
        <taxon>Caudata</taxon>
        <taxon>Salamandroidea</taxon>
        <taxon>Salamandridae</taxon>
        <taxon>Pleurodelinae</taxon>
        <taxon>Pleurodeles</taxon>
    </lineage>
</organism>
<keyword evidence="3" id="KW-1185">Reference proteome</keyword>
<sequence>MPRPLFPPAFTAERSIPPGPDAGPQFVRRPPLLPLCLGCVGRPILFTPQGEPPFSSDAVCFGALMPLLRARPWCPVFQSGLNRPSDTFTRPSFQPRPEQCDHCMVLFCPFQPYGSAGLSLDLLLRGPQPCPTVKGSARSAQPGPPANLLSLHPALYEHDRASTGPLLFAPGPAWPPAPGYYIERSRSGRSQLPPRALPSRRASTGVQAARRPAHLRGVPPSAPIAGVLRTEPLRPVSVSAAAGTGPGPCPSPDLWPSVRPPGVGGAPLRSVTEGSSLFRSTGKRALAPAGAPSLWARSQVGPRSVQARSPSFLFGPQPPDILFYWAQSLAAILAAAGLTPKPLRLHKGPGRTAPAYSKEIRSTAPITSVQ</sequence>
<feature type="region of interest" description="Disordered" evidence="1">
    <location>
        <begin position="345"/>
        <end position="370"/>
    </location>
</feature>
<evidence type="ECO:0000313" key="3">
    <source>
        <dbReference type="Proteomes" id="UP001066276"/>
    </source>
</evidence>
<dbReference type="Proteomes" id="UP001066276">
    <property type="component" value="Chromosome 9"/>
</dbReference>
<evidence type="ECO:0000256" key="1">
    <source>
        <dbReference type="SAM" id="MobiDB-lite"/>
    </source>
</evidence>
<accession>A0AAV7MWL4</accession>
<feature type="region of interest" description="Disordered" evidence="1">
    <location>
        <begin position="1"/>
        <end position="23"/>
    </location>
</feature>
<protein>
    <submittedName>
        <fullName evidence="2">Uncharacterized protein</fullName>
    </submittedName>
</protein>
<dbReference type="AlphaFoldDB" id="A0AAV7MWL4"/>
<feature type="region of interest" description="Disordered" evidence="1">
    <location>
        <begin position="184"/>
        <end position="203"/>
    </location>
</feature>
<reference evidence="2" key="1">
    <citation type="journal article" date="2022" name="bioRxiv">
        <title>Sequencing and chromosome-scale assembly of the giantPleurodeles waltlgenome.</title>
        <authorList>
            <person name="Brown T."/>
            <person name="Elewa A."/>
            <person name="Iarovenko S."/>
            <person name="Subramanian E."/>
            <person name="Araus A.J."/>
            <person name="Petzold A."/>
            <person name="Susuki M."/>
            <person name="Suzuki K.-i.T."/>
            <person name="Hayashi T."/>
            <person name="Toyoda A."/>
            <person name="Oliveira C."/>
            <person name="Osipova E."/>
            <person name="Leigh N.D."/>
            <person name="Simon A."/>
            <person name="Yun M.H."/>
        </authorList>
    </citation>
    <scope>NUCLEOTIDE SEQUENCE</scope>
    <source>
        <strain evidence="2">20211129_DDA</strain>
        <tissue evidence="2">Liver</tissue>
    </source>
</reference>
<name>A0AAV7MWL4_PLEWA</name>
<gene>
    <name evidence="2" type="ORF">NDU88_005510</name>
</gene>